<protein>
    <submittedName>
        <fullName evidence="8">Zn-dependent hydrolase</fullName>
    </submittedName>
</protein>
<comment type="caution">
    <text evidence="8">The sequence shown here is derived from an EMBL/GenBank/DDBJ whole genome shotgun (WGS) entry which is preliminary data.</text>
</comment>
<evidence type="ECO:0000256" key="4">
    <source>
        <dbReference type="ARBA" id="ARBA00022723"/>
    </source>
</evidence>
<dbReference type="SUPFAM" id="SSF55031">
    <property type="entry name" value="Bacterial exopeptidase dimerisation domain"/>
    <property type="match status" value="1"/>
</dbReference>
<keyword evidence="6" id="KW-0464">Manganese</keyword>
<evidence type="ECO:0000256" key="5">
    <source>
        <dbReference type="ARBA" id="ARBA00022801"/>
    </source>
</evidence>
<dbReference type="Gene3D" id="3.30.70.360">
    <property type="match status" value="1"/>
</dbReference>
<reference evidence="8" key="1">
    <citation type="journal article" date="2014" name="Int. J. Syst. Evol. Microbiol.">
        <title>Complete genome sequence of Corynebacterium casei LMG S-19264T (=DSM 44701T), isolated from a smear-ripened cheese.</title>
        <authorList>
            <consortium name="US DOE Joint Genome Institute (JGI-PGF)"/>
            <person name="Walter F."/>
            <person name="Albersmeier A."/>
            <person name="Kalinowski J."/>
            <person name="Ruckert C."/>
        </authorList>
    </citation>
    <scope>NUCLEOTIDE SEQUENCE</scope>
    <source>
        <strain evidence="8">KCTC 42651</strain>
    </source>
</reference>
<evidence type="ECO:0000313" key="9">
    <source>
        <dbReference type="Proteomes" id="UP000630353"/>
    </source>
</evidence>
<dbReference type="PANTHER" id="PTHR32494:SF19">
    <property type="entry name" value="ALLANTOATE DEIMINASE-RELATED"/>
    <property type="match status" value="1"/>
</dbReference>
<feature type="binding site" evidence="7">
    <location>
        <position position="205"/>
    </location>
    <ligand>
        <name>Zn(2+)</name>
        <dbReference type="ChEBI" id="CHEBI:29105"/>
        <label>1</label>
    </ligand>
</feature>
<dbReference type="SUPFAM" id="SSF53187">
    <property type="entry name" value="Zn-dependent exopeptidases"/>
    <property type="match status" value="1"/>
</dbReference>
<comment type="cofactor">
    <cofactor evidence="7">
        <name>Zn(2+)</name>
        <dbReference type="ChEBI" id="CHEBI:29105"/>
    </cofactor>
    <text evidence="7">Binds 2 Zn(2+) ions per subunit.</text>
</comment>
<keyword evidence="4 7" id="KW-0479">Metal-binding</keyword>
<feature type="binding site" evidence="7">
    <location>
        <position position="137"/>
    </location>
    <ligand>
        <name>Zn(2+)</name>
        <dbReference type="ChEBI" id="CHEBI:29105"/>
        <label>2</label>
    </ligand>
</feature>
<evidence type="ECO:0000313" key="8">
    <source>
        <dbReference type="EMBL" id="GHD44781.1"/>
    </source>
</evidence>
<feature type="binding site" evidence="7">
    <location>
        <position position="403"/>
    </location>
    <ligand>
        <name>Zn(2+)</name>
        <dbReference type="ChEBI" id="CHEBI:29105"/>
        <label>2</label>
    </ligand>
</feature>
<dbReference type="Pfam" id="PF01546">
    <property type="entry name" value="Peptidase_M20"/>
    <property type="match status" value="1"/>
</dbReference>
<evidence type="ECO:0000256" key="7">
    <source>
        <dbReference type="PIRSR" id="PIRSR001235-1"/>
    </source>
</evidence>
<evidence type="ECO:0000256" key="6">
    <source>
        <dbReference type="ARBA" id="ARBA00023211"/>
    </source>
</evidence>
<dbReference type="AlphaFoldDB" id="A0A919CNG8"/>
<feature type="binding site" evidence="7">
    <location>
        <position position="102"/>
    </location>
    <ligand>
        <name>Zn(2+)</name>
        <dbReference type="ChEBI" id="CHEBI:29105"/>
        <label>2</label>
    </ligand>
</feature>
<evidence type="ECO:0000256" key="2">
    <source>
        <dbReference type="ARBA" id="ARBA00006153"/>
    </source>
</evidence>
<keyword evidence="9" id="KW-1185">Reference proteome</keyword>
<dbReference type="Gene3D" id="3.40.630.10">
    <property type="entry name" value="Zn peptidases"/>
    <property type="match status" value="1"/>
</dbReference>
<organism evidence="8 9">
    <name type="scientific">Thalassobaculum fulvum</name>
    <dbReference type="NCBI Taxonomy" id="1633335"/>
    <lineage>
        <taxon>Bacteria</taxon>
        <taxon>Pseudomonadati</taxon>
        <taxon>Pseudomonadota</taxon>
        <taxon>Alphaproteobacteria</taxon>
        <taxon>Rhodospirillales</taxon>
        <taxon>Thalassobaculaceae</taxon>
        <taxon>Thalassobaculum</taxon>
    </lineage>
</organism>
<evidence type="ECO:0000256" key="3">
    <source>
        <dbReference type="ARBA" id="ARBA00011738"/>
    </source>
</evidence>
<dbReference type="NCBIfam" id="TIGR01879">
    <property type="entry name" value="hydantase"/>
    <property type="match status" value="1"/>
</dbReference>
<keyword evidence="7" id="KW-0862">Zinc</keyword>
<dbReference type="GO" id="GO:0046872">
    <property type="term" value="F:metal ion binding"/>
    <property type="evidence" value="ECO:0007669"/>
    <property type="project" value="UniProtKB-KW"/>
</dbReference>
<dbReference type="RefSeq" id="WP_189988068.1">
    <property type="nucleotide sequence ID" value="NZ_BMZS01000002.1"/>
</dbReference>
<dbReference type="InterPro" id="IPR010158">
    <property type="entry name" value="Amidase_Cbmase"/>
</dbReference>
<name>A0A919CNG8_9PROT</name>
<comment type="cofactor">
    <cofactor evidence="1">
        <name>Mn(2+)</name>
        <dbReference type="ChEBI" id="CHEBI:29035"/>
    </cofactor>
</comment>
<comment type="similarity">
    <text evidence="2">Belongs to the peptidase M20 family.</text>
</comment>
<dbReference type="Proteomes" id="UP000630353">
    <property type="component" value="Unassembled WGS sequence"/>
</dbReference>
<feature type="binding site" evidence="7">
    <location>
        <position position="91"/>
    </location>
    <ligand>
        <name>Zn(2+)</name>
        <dbReference type="ChEBI" id="CHEBI:29105"/>
        <label>1</label>
    </ligand>
</feature>
<dbReference type="GO" id="GO:0016813">
    <property type="term" value="F:hydrolase activity, acting on carbon-nitrogen (but not peptide) bonds, in linear amidines"/>
    <property type="evidence" value="ECO:0007669"/>
    <property type="project" value="InterPro"/>
</dbReference>
<comment type="subunit">
    <text evidence="3">Homodimer.</text>
</comment>
<dbReference type="InterPro" id="IPR002933">
    <property type="entry name" value="Peptidase_M20"/>
</dbReference>
<sequence>MPSPDPIAVGRAVDARTDFAAALFETAREASRDVEGVTRPAWSDLDMAAARQVEAAARQLDLETSWDPAGNLLATLPGQDRSARRVLTGSHVDSVPRGGNYDGHAGVLASLTALAAFRDLGWTPPCDITAIAMHGEESVWFGTAYLGSKLACGTLPDGDLDRLRRADTGQTLAECIAGCGFDVAALRAAKPWIDASNTKAFLELHIEQGPLLIDADQPVAIPTAIRGNVRFPDAHCLGRYDHSAACPRAWRQDTALATAELISRLEAWWIEQEQAGVPDTVFTVGKLFTDAAEHAMTKVPGRMDFTLNFGGTTNDFLETSAVRIAELAAEIAARRDVRFELGGRVGSRPTPLDPGLRAALIAAAEAQGMQPQEFATVGHDTAVFAGVGIPGAMVLVRNTNGSHNPHEAMAIEDFMAGTRTMAAAIAAVAG</sequence>
<feature type="binding site" evidence="7">
    <location>
        <position position="102"/>
    </location>
    <ligand>
        <name>Zn(2+)</name>
        <dbReference type="ChEBI" id="CHEBI:29105"/>
        <label>1</label>
    </ligand>
</feature>
<reference evidence="8" key="2">
    <citation type="submission" date="2020-09" db="EMBL/GenBank/DDBJ databases">
        <authorList>
            <person name="Sun Q."/>
            <person name="Kim S."/>
        </authorList>
    </citation>
    <scope>NUCLEOTIDE SEQUENCE</scope>
    <source>
        <strain evidence="8">KCTC 42651</strain>
    </source>
</reference>
<dbReference type="PIRSF" id="PIRSF001235">
    <property type="entry name" value="Amidase_carbamoylase"/>
    <property type="match status" value="1"/>
</dbReference>
<accession>A0A919CNG8</accession>
<dbReference type="InterPro" id="IPR036264">
    <property type="entry name" value="Bact_exopeptidase_dim_dom"/>
</dbReference>
<proteinExistence type="inferred from homology"/>
<evidence type="ECO:0000256" key="1">
    <source>
        <dbReference type="ARBA" id="ARBA00001936"/>
    </source>
</evidence>
<keyword evidence="5 8" id="KW-0378">Hydrolase</keyword>
<gene>
    <name evidence="8" type="ORF">GCM10017083_12620</name>
</gene>
<dbReference type="PANTHER" id="PTHR32494">
    <property type="entry name" value="ALLANTOATE DEIMINASE-RELATED"/>
    <property type="match status" value="1"/>
</dbReference>
<dbReference type="EMBL" id="BMZS01000002">
    <property type="protein sequence ID" value="GHD44781.1"/>
    <property type="molecule type" value="Genomic_DNA"/>
</dbReference>